<comment type="caution">
    <text evidence="2">The sequence shown here is derived from an EMBL/GenBank/DDBJ whole genome shotgun (WGS) entry which is preliminary data.</text>
</comment>
<evidence type="ECO:0000313" key="2">
    <source>
        <dbReference type="EMBL" id="RWS28090.1"/>
    </source>
</evidence>
<reference evidence="2 3" key="1">
    <citation type="journal article" date="2018" name="Gigascience">
        <title>Genomes of trombidid mites reveal novel predicted allergens and laterally-transferred genes associated with secondary metabolism.</title>
        <authorList>
            <person name="Dong X."/>
            <person name="Chaisiri K."/>
            <person name="Xia D."/>
            <person name="Armstrong S.D."/>
            <person name="Fang Y."/>
            <person name="Donnelly M.J."/>
            <person name="Kadowaki T."/>
            <person name="McGarry J.W."/>
            <person name="Darby A.C."/>
            <person name="Makepeace B.L."/>
        </authorList>
    </citation>
    <scope>NUCLEOTIDE SEQUENCE [LARGE SCALE GENOMIC DNA]</scope>
    <source>
        <strain evidence="2">UoL-UT</strain>
    </source>
</reference>
<organism evidence="2 3">
    <name type="scientific">Leptotrombidium deliense</name>
    <dbReference type="NCBI Taxonomy" id="299467"/>
    <lineage>
        <taxon>Eukaryota</taxon>
        <taxon>Metazoa</taxon>
        <taxon>Ecdysozoa</taxon>
        <taxon>Arthropoda</taxon>
        <taxon>Chelicerata</taxon>
        <taxon>Arachnida</taxon>
        <taxon>Acari</taxon>
        <taxon>Acariformes</taxon>
        <taxon>Trombidiformes</taxon>
        <taxon>Prostigmata</taxon>
        <taxon>Anystina</taxon>
        <taxon>Parasitengona</taxon>
        <taxon>Trombiculoidea</taxon>
        <taxon>Trombiculidae</taxon>
        <taxon>Leptotrombidium</taxon>
    </lineage>
</organism>
<dbReference type="STRING" id="299467.A0A443SKN7"/>
<dbReference type="InterPro" id="IPR049342">
    <property type="entry name" value="TRAF1-6_MATH_dom"/>
</dbReference>
<evidence type="ECO:0000259" key="1">
    <source>
        <dbReference type="PROSITE" id="PS50144"/>
    </source>
</evidence>
<evidence type="ECO:0000313" key="3">
    <source>
        <dbReference type="Proteomes" id="UP000288716"/>
    </source>
</evidence>
<dbReference type="InterPro" id="IPR002083">
    <property type="entry name" value="MATH/TRAF_dom"/>
</dbReference>
<dbReference type="AlphaFoldDB" id="A0A443SKN7"/>
<dbReference type="InterPro" id="IPR008974">
    <property type="entry name" value="TRAF-like"/>
</dbReference>
<proteinExistence type="predicted"/>
<dbReference type="GO" id="GO:0043122">
    <property type="term" value="P:regulation of canonical NF-kappaB signal transduction"/>
    <property type="evidence" value="ECO:0007669"/>
    <property type="project" value="TreeGrafter"/>
</dbReference>
<dbReference type="Gene3D" id="2.60.210.10">
    <property type="entry name" value="Apoptosis, Tumor Necrosis Factor Receptor Associated Protein 2, Chain A"/>
    <property type="match status" value="4"/>
</dbReference>
<dbReference type="Pfam" id="PF22486">
    <property type="entry name" value="MATH_2"/>
    <property type="match status" value="1"/>
</dbReference>
<dbReference type="PANTHER" id="PTHR10131">
    <property type="entry name" value="TNF RECEPTOR ASSOCIATED FACTOR"/>
    <property type="match status" value="1"/>
</dbReference>
<name>A0A443SKN7_9ACAR</name>
<dbReference type="VEuPathDB" id="VectorBase:LDEU003949"/>
<gene>
    <name evidence="2" type="ORF">B4U80_04807</name>
</gene>
<sequence>MDPLTPQNGITFNWKIPKINDLIEKGLQMIKSPRFYISEPGYRFQLLLTPNTTYTDNSQYFGVFFRLVTGIHDSKLKFPFQQRVNLTVYSNNQNKSDISFVVTPNTDPCRLRSAFLRPTTEYDQSTRPDGCGNRRHIAMSALDNYLVNNTLTVSFTVLPDIGEPFKEATLSMKYNSFVSEYVWNINNFTATEKESRDHETISVMSSEPFYTHPKGYLMQMFVTLLPQKKAFAISTALAQGDYDRYSYYFRLLSLKFLIFSFIFFTYKSNLLSLSLIWPFPYGFEVAIVDETPGYWQRDYVVKLHPSTSDCGTAPFLHPNGFPQFCFVTIQSTQLLQLTHYQFIVNDTIRIRFTTKFNEFNSRDIASLNMDQNGKLYAEYSWLIADLENKIEKFDFSGRKIKLYKSNEFYTNGQGYLLQLILTVNCTEKNNSYLGLEMAINEGKYDSILSWPFNKTFQLIISNEREGENAQDDVLLHLNAKSSELQNSVERKHRKDVIIEINPSTDEQCDRRSFMKPIESNEPCGRKNLISFTRIKRSDGFLRLGSLLVKTRVFL</sequence>
<dbReference type="EMBL" id="NCKV01001597">
    <property type="protein sequence ID" value="RWS28090.1"/>
    <property type="molecule type" value="Genomic_DNA"/>
</dbReference>
<dbReference type="PANTHER" id="PTHR10131:SF157">
    <property type="entry name" value="RECEPTOR-ASSOCIATED FACTOR, PUTATIVE-RELATED"/>
    <property type="match status" value="1"/>
</dbReference>
<accession>A0A443SKN7</accession>
<dbReference type="Pfam" id="PF21355">
    <property type="entry name" value="TRAF-mep_MATH"/>
    <property type="match status" value="1"/>
</dbReference>
<protein>
    <recommendedName>
        <fullName evidence="1">MATH domain-containing protein</fullName>
    </recommendedName>
</protein>
<keyword evidence="3" id="KW-1185">Reference proteome</keyword>
<feature type="domain" description="MATH" evidence="1">
    <location>
        <begin position="376"/>
        <end position="552"/>
    </location>
</feature>
<feature type="domain" description="MATH" evidence="1">
    <location>
        <begin position="9"/>
        <end position="157"/>
    </location>
</feature>
<dbReference type="OrthoDB" id="6475149at2759"/>
<dbReference type="SUPFAM" id="SSF49599">
    <property type="entry name" value="TRAF domain-like"/>
    <property type="match status" value="2"/>
</dbReference>
<dbReference type="PROSITE" id="PS50144">
    <property type="entry name" value="MATH"/>
    <property type="match status" value="2"/>
</dbReference>
<dbReference type="Proteomes" id="UP000288716">
    <property type="component" value="Unassembled WGS sequence"/>
</dbReference>